<keyword evidence="2" id="KW-1185">Reference proteome</keyword>
<name>A0A1M5M7M8_9FIRM</name>
<evidence type="ECO:0000313" key="2">
    <source>
        <dbReference type="Proteomes" id="UP000243255"/>
    </source>
</evidence>
<dbReference type="EMBL" id="FQWX01000006">
    <property type="protein sequence ID" value="SHG72773.1"/>
    <property type="molecule type" value="Genomic_DNA"/>
</dbReference>
<dbReference type="RefSeq" id="WP_073124605.1">
    <property type="nucleotide sequence ID" value="NZ_FQWX01000006.1"/>
</dbReference>
<dbReference type="STRING" id="1121321.SAMN04488530_10649"/>
<protein>
    <submittedName>
        <fullName evidence="1">Uncharacterized protein</fullName>
    </submittedName>
</protein>
<sequence length="323" mass="38653">MKNTFVNLVQKCICIDFLLNALMKSNSYNHFKFLPKIRSENLKNIKIICYLYENLNKDVLVLSNTKSIKIDKNHDRQINLLLKYISDVLDYLYDLRNFSFYFSYSQVINRLIDSYFGFFSSIYCLLYGHSFRTPISQQFKFHDILTKSLPEESFQPIDSTHTRYYRQVCIESIGFIFDFNLIEKIISDESYEVFFDKNPANKFYQYYFRSNDRIFKVRIYDFNAKIFNIYQYIESESLNPTPLSKEEAVDFCNSYLKSKFEHIFNFLSMDKNYLITSTYKDSTESYKFKYNFLDNFGKPSPGKSLFITINTVLSYIEELSILF</sequence>
<dbReference type="OrthoDB" id="1750735at2"/>
<accession>A0A1M5M7M8</accession>
<proteinExistence type="predicted"/>
<gene>
    <name evidence="1" type="ORF">SAMN04488530_10649</name>
</gene>
<organism evidence="1 2">
    <name type="scientific">Asaccharospora irregularis DSM 2635</name>
    <dbReference type="NCBI Taxonomy" id="1121321"/>
    <lineage>
        <taxon>Bacteria</taxon>
        <taxon>Bacillati</taxon>
        <taxon>Bacillota</taxon>
        <taxon>Clostridia</taxon>
        <taxon>Peptostreptococcales</taxon>
        <taxon>Peptostreptococcaceae</taxon>
        <taxon>Asaccharospora</taxon>
    </lineage>
</organism>
<evidence type="ECO:0000313" key="1">
    <source>
        <dbReference type="EMBL" id="SHG72773.1"/>
    </source>
</evidence>
<dbReference type="AlphaFoldDB" id="A0A1M5M7M8"/>
<dbReference type="Proteomes" id="UP000243255">
    <property type="component" value="Unassembled WGS sequence"/>
</dbReference>
<reference evidence="2" key="1">
    <citation type="submission" date="2016-11" db="EMBL/GenBank/DDBJ databases">
        <authorList>
            <person name="Varghese N."/>
            <person name="Submissions S."/>
        </authorList>
    </citation>
    <scope>NUCLEOTIDE SEQUENCE [LARGE SCALE GENOMIC DNA]</scope>
    <source>
        <strain evidence="2">DSM 2635</strain>
    </source>
</reference>